<dbReference type="SUPFAM" id="SSF56672">
    <property type="entry name" value="DNA/RNA polymerases"/>
    <property type="match status" value="1"/>
</dbReference>
<dbReference type="EMBL" id="CP136594">
    <property type="protein sequence ID" value="WOE76368.1"/>
    <property type="molecule type" value="Genomic_DNA"/>
</dbReference>
<evidence type="ECO:0000313" key="2">
    <source>
        <dbReference type="Proteomes" id="UP001302429"/>
    </source>
</evidence>
<dbReference type="InterPro" id="IPR043502">
    <property type="entry name" value="DNA/RNA_pol_sf"/>
</dbReference>
<evidence type="ECO:0000313" key="1">
    <source>
        <dbReference type="EMBL" id="WOE76368.1"/>
    </source>
</evidence>
<keyword evidence="2" id="KW-1185">Reference proteome</keyword>
<evidence type="ECO:0008006" key="3">
    <source>
        <dbReference type="Google" id="ProtNLM"/>
    </source>
</evidence>
<dbReference type="InterPro" id="IPR012337">
    <property type="entry name" value="RNaseH-like_sf"/>
</dbReference>
<dbReference type="Gene3D" id="3.90.1600.10">
    <property type="entry name" value="Palm domain of DNA polymerase"/>
    <property type="match status" value="1"/>
</dbReference>
<organism evidence="1 2">
    <name type="scientific">Alterisphingorhabdus coralli</name>
    <dbReference type="NCBI Taxonomy" id="3071408"/>
    <lineage>
        <taxon>Bacteria</taxon>
        <taxon>Pseudomonadati</taxon>
        <taxon>Pseudomonadota</taxon>
        <taxon>Alphaproteobacteria</taxon>
        <taxon>Sphingomonadales</taxon>
        <taxon>Sphingomonadaceae</taxon>
        <taxon>Alterisphingorhabdus (ex Yan et al. 2024)</taxon>
    </lineage>
</organism>
<sequence>MKRQVANDIEIYENYLLIAFQDVADGEIVTFEKRVCPQTSDVTGNFDDERIHRIISSCQIITFNGMAFDVPLIYYALGGATVGSIKRAANRIIHEGLKWWNVAKELNIYIPQIDHIDLIEPNPAVMQGLKVLNGRLHGPKMQDLPYPPDAVLTDEQMDKVRDYCGNDLDATVRLFRALEEPIKMREEIAARYGLPDMRSKSDAQMGEAIIKNRVEDTLGRRVQKDAVTSGTTFSYQVPDFIRFETPLMQKLLDDVRHTVFRVNANGRVIMPKSLDGRYIELGASTYKMGIGGLHSTEANRAVHSTEDHVLIDADVASQYPSIILKLGLAPKALGNAFLDAYKAIYDERRAAKKAGDKVRDKGGKIALNGCYGKLGSKYSVLHAPHLMIAVTLTGQLSLLMLIEKAEQAGITVVSGNTDGVVFRLARSDHEGLDHDRLIGGKLKEITDWWENLTGFDLEFAEYKAIYNLSVNTYFAIKADGGVKRKGTLSNPWEEGDLRAQMMKNPNMTICSDAALKFITDGVDPAETIRTSDDVRGFVTVVNVKGGGKWREEPIGKVVRYAWCLDGDPIYYCDPHPTTGNFKKVSRTDSSRPLMNLPDRVPDDIDYERYIAEAWDILESVGAVHRFGQTMPQLGFLLAGWDLP</sequence>
<reference evidence="1 2" key="1">
    <citation type="submission" date="2023-10" db="EMBL/GenBank/DDBJ databases">
        <title>Complete genome sequence of a Sphingomonadaceae bacterium.</title>
        <authorList>
            <person name="Yan C."/>
        </authorList>
    </citation>
    <scope>NUCLEOTIDE SEQUENCE [LARGE SCALE GENOMIC DNA]</scope>
    <source>
        <strain evidence="1 2">SCSIO 66989</strain>
    </source>
</reference>
<accession>A0AA97I2L2</accession>
<dbReference type="AlphaFoldDB" id="A0AA97I2L2"/>
<dbReference type="SUPFAM" id="SSF53098">
    <property type="entry name" value="Ribonuclease H-like"/>
    <property type="match status" value="1"/>
</dbReference>
<gene>
    <name evidence="1" type="ORF">RB602_06545</name>
</gene>
<protein>
    <recommendedName>
        <fullName evidence="3">DNA-directed DNA polymerase</fullName>
    </recommendedName>
</protein>
<dbReference type="KEGG" id="acoa:RB602_06545"/>
<dbReference type="InterPro" id="IPR023211">
    <property type="entry name" value="DNA_pol_palm_dom_sf"/>
</dbReference>
<name>A0AA97I2L2_9SPHN</name>
<dbReference type="Proteomes" id="UP001302429">
    <property type="component" value="Chromosome"/>
</dbReference>
<dbReference type="RefSeq" id="WP_317084040.1">
    <property type="nucleotide sequence ID" value="NZ_CP136594.1"/>
</dbReference>
<proteinExistence type="predicted"/>